<organism evidence="1 2">
    <name type="scientific">Candidatus Synechococcus spongiarum</name>
    <dbReference type="NCBI Taxonomy" id="431041"/>
    <lineage>
        <taxon>Bacteria</taxon>
        <taxon>Bacillati</taxon>
        <taxon>Cyanobacteriota</taxon>
        <taxon>Cyanophyceae</taxon>
        <taxon>Synechococcales</taxon>
        <taxon>Synechococcaceae</taxon>
        <taxon>Synechococcus</taxon>
    </lineage>
</organism>
<sequence length="29" mass="3170">MGERLHWAVESASRQPGGCLFLTVNLALI</sequence>
<gene>
    <name evidence="1" type="ORF">FLM9_921</name>
</gene>
<evidence type="ECO:0000313" key="2">
    <source>
        <dbReference type="Proteomes" id="UP000182631"/>
    </source>
</evidence>
<accession>A0A164Y3V5</accession>
<reference evidence="2" key="1">
    <citation type="submission" date="2016-02" db="EMBL/GenBank/DDBJ databases">
        <authorList>
            <person name="liu f."/>
        </authorList>
    </citation>
    <scope>NUCLEOTIDE SEQUENCE [LARGE SCALE GENOMIC DNA]</scope>
</reference>
<proteinExistence type="predicted"/>
<dbReference type="Proteomes" id="UP000182631">
    <property type="component" value="Unassembled WGS sequence"/>
</dbReference>
<keyword evidence="2" id="KW-1185">Reference proteome</keyword>
<name>A0A164Y3V5_9SYNE</name>
<protein>
    <submittedName>
        <fullName evidence="1">Uncharacterized protein</fullName>
    </submittedName>
</protein>
<feature type="non-terminal residue" evidence="1">
    <location>
        <position position="29"/>
    </location>
</feature>
<evidence type="ECO:0000313" key="1">
    <source>
        <dbReference type="EMBL" id="SAY38890.1"/>
    </source>
</evidence>
<dbReference type="AlphaFoldDB" id="A0A164Y3V5"/>
<dbReference type="EMBL" id="FITM01000099">
    <property type="protein sequence ID" value="SAY38890.1"/>
    <property type="molecule type" value="Genomic_DNA"/>
</dbReference>